<keyword evidence="2" id="KW-1185">Reference proteome</keyword>
<name>A0ABY4IMH8_9MICO</name>
<organism evidence="1 2">
    <name type="scientific">Microbacterium galbinum</name>
    <dbReference type="NCBI Taxonomy" id="2851646"/>
    <lineage>
        <taxon>Bacteria</taxon>
        <taxon>Bacillati</taxon>
        <taxon>Actinomycetota</taxon>
        <taxon>Actinomycetes</taxon>
        <taxon>Micrococcales</taxon>
        <taxon>Microbacteriaceae</taxon>
        <taxon>Microbacterium</taxon>
    </lineage>
</organism>
<dbReference type="EMBL" id="CP078077">
    <property type="protein sequence ID" value="UPL14010.1"/>
    <property type="molecule type" value="Genomic_DNA"/>
</dbReference>
<proteinExistence type="predicted"/>
<accession>A0ABY4IMH8</accession>
<dbReference type="Proteomes" id="UP000831963">
    <property type="component" value="Chromosome"/>
</dbReference>
<sequence length="74" mass="7812">MTFGSSSCPLVAASVSADDPGTVTVDFRYSSNNPCTADMAMTTHVFTLPENVTQRPVAVAFILEGTTVRMELPG</sequence>
<reference evidence="1 2" key="1">
    <citation type="submission" date="2021-06" db="EMBL/GenBank/DDBJ databases">
        <title>Genome-based taxonomic framework of Microbacterium strains isolated from marine environment, the description of four new species and reclassification of four preexisting species.</title>
        <authorList>
            <person name="Lee S.D."/>
            <person name="Kim S.-M."/>
            <person name="Byeon Y.-S."/>
            <person name="Yang H.L."/>
            <person name="Kim I.S."/>
        </authorList>
    </citation>
    <scope>NUCLEOTIDE SEQUENCE [LARGE SCALE GENOMIC DNA]</scope>
    <source>
        <strain evidence="1 2">SSW1-36</strain>
    </source>
</reference>
<gene>
    <name evidence="1" type="ORF">KV396_05740</name>
</gene>
<protein>
    <submittedName>
        <fullName evidence="1">Uncharacterized protein</fullName>
    </submittedName>
</protein>
<evidence type="ECO:0000313" key="2">
    <source>
        <dbReference type="Proteomes" id="UP000831963"/>
    </source>
</evidence>
<evidence type="ECO:0000313" key="1">
    <source>
        <dbReference type="EMBL" id="UPL14010.1"/>
    </source>
</evidence>
<dbReference type="RefSeq" id="WP_247957158.1">
    <property type="nucleotide sequence ID" value="NZ_CP078077.1"/>
</dbReference>